<proteinExistence type="predicted"/>
<protein>
    <submittedName>
        <fullName evidence="1">Uncharacterized protein</fullName>
    </submittedName>
</protein>
<dbReference type="OrthoDB" id="4512359at2"/>
<evidence type="ECO:0000313" key="2">
    <source>
        <dbReference type="Proteomes" id="UP000263094"/>
    </source>
</evidence>
<reference evidence="1 2" key="1">
    <citation type="submission" date="2018-08" db="EMBL/GenBank/DDBJ databases">
        <title>Isolation, diversity and antifungal activity of Actinobacteria from wheat.</title>
        <authorList>
            <person name="Han C."/>
        </authorList>
    </citation>
    <scope>NUCLEOTIDE SEQUENCE [LARGE SCALE GENOMIC DNA]</scope>
    <source>
        <strain evidence="1 2">NEAU-YY421</strain>
    </source>
</reference>
<dbReference type="AlphaFoldDB" id="A0A372MA26"/>
<accession>A0A372MA26</accession>
<name>A0A372MA26_9ACTN</name>
<dbReference type="EMBL" id="QUAK01000030">
    <property type="protein sequence ID" value="RFU87450.1"/>
    <property type="molecule type" value="Genomic_DNA"/>
</dbReference>
<keyword evidence="2" id="KW-1185">Reference proteome</keyword>
<gene>
    <name evidence="1" type="ORF">DY218_06845</name>
</gene>
<evidence type="ECO:0000313" key="1">
    <source>
        <dbReference type="EMBL" id="RFU87450.1"/>
    </source>
</evidence>
<comment type="caution">
    <text evidence="1">The sequence shown here is derived from an EMBL/GenBank/DDBJ whole genome shotgun (WGS) entry which is preliminary data.</text>
</comment>
<organism evidence="1 2">
    <name type="scientific">Streptomyces triticagri</name>
    <dbReference type="NCBI Taxonomy" id="2293568"/>
    <lineage>
        <taxon>Bacteria</taxon>
        <taxon>Bacillati</taxon>
        <taxon>Actinomycetota</taxon>
        <taxon>Actinomycetes</taxon>
        <taxon>Kitasatosporales</taxon>
        <taxon>Streptomycetaceae</taxon>
        <taxon>Streptomyces</taxon>
    </lineage>
</organism>
<dbReference type="Proteomes" id="UP000263094">
    <property type="component" value="Unassembled WGS sequence"/>
</dbReference>
<dbReference type="RefSeq" id="WP_158573988.1">
    <property type="nucleotide sequence ID" value="NZ_QUAK01000030.1"/>
</dbReference>
<sequence length="81" mass="8077">MPPEAAARAARTSAGLVSIRLADAAAVAGDGPRSVRGEQYTAAAGGEPAALVHEVPPLDAAVPEHRRTAAVELSGGIVRTP</sequence>